<organism evidence="1 2">
    <name type="scientific">Gymnopus androsaceus JB14</name>
    <dbReference type="NCBI Taxonomy" id="1447944"/>
    <lineage>
        <taxon>Eukaryota</taxon>
        <taxon>Fungi</taxon>
        <taxon>Dikarya</taxon>
        <taxon>Basidiomycota</taxon>
        <taxon>Agaricomycotina</taxon>
        <taxon>Agaricomycetes</taxon>
        <taxon>Agaricomycetidae</taxon>
        <taxon>Agaricales</taxon>
        <taxon>Marasmiineae</taxon>
        <taxon>Omphalotaceae</taxon>
        <taxon>Gymnopus</taxon>
    </lineage>
</organism>
<accession>A0A6A4H762</accession>
<reference evidence="1" key="1">
    <citation type="journal article" date="2019" name="Environ. Microbiol.">
        <title>Fungal ecological strategies reflected in gene transcription - a case study of two litter decomposers.</title>
        <authorList>
            <person name="Barbi F."/>
            <person name="Kohler A."/>
            <person name="Barry K."/>
            <person name="Baskaran P."/>
            <person name="Daum C."/>
            <person name="Fauchery L."/>
            <person name="Ihrmark K."/>
            <person name="Kuo A."/>
            <person name="LaButti K."/>
            <person name="Lipzen A."/>
            <person name="Morin E."/>
            <person name="Grigoriev I.V."/>
            <person name="Henrissat B."/>
            <person name="Lindahl B."/>
            <person name="Martin F."/>
        </authorList>
    </citation>
    <scope>NUCLEOTIDE SEQUENCE</scope>
    <source>
        <strain evidence="1">JB14</strain>
    </source>
</reference>
<protein>
    <submittedName>
        <fullName evidence="1">Uncharacterized protein</fullName>
    </submittedName>
</protein>
<proteinExistence type="predicted"/>
<dbReference type="OrthoDB" id="3250756at2759"/>
<name>A0A6A4H762_9AGAR</name>
<evidence type="ECO:0000313" key="2">
    <source>
        <dbReference type="Proteomes" id="UP000799118"/>
    </source>
</evidence>
<keyword evidence="2" id="KW-1185">Reference proteome</keyword>
<sequence length="103" mass="11988">MEMHALRSIEFSMVPWPVGMPTLGGHASFPTALTLKAISLELRMYCPTLRYFIHTLHYPQTQSRYNRVERIVWIYSPVSRNQNHTRGEQRCKTYGLGGRVEYG</sequence>
<dbReference type="EMBL" id="ML769561">
    <property type="protein sequence ID" value="KAE9393901.1"/>
    <property type="molecule type" value="Genomic_DNA"/>
</dbReference>
<evidence type="ECO:0000313" key="1">
    <source>
        <dbReference type="EMBL" id="KAE9393901.1"/>
    </source>
</evidence>
<dbReference type="Proteomes" id="UP000799118">
    <property type="component" value="Unassembled WGS sequence"/>
</dbReference>
<gene>
    <name evidence="1" type="ORF">BT96DRAFT_202220</name>
</gene>
<dbReference type="AlphaFoldDB" id="A0A6A4H762"/>